<comment type="caution">
    <text evidence="8">The sequence shown here is derived from an EMBL/GenBank/DDBJ whole genome shotgun (WGS) entry which is preliminary data.</text>
</comment>
<dbReference type="HAMAP" id="MF_00367">
    <property type="entry name" value="GTPase_Era"/>
    <property type="match status" value="1"/>
</dbReference>
<comment type="similarity">
    <text evidence="1">Belongs to the TRAFAC class TrmE-Era-EngA-EngB-Septin-like GTPase superfamily. Era GTPase family.</text>
</comment>
<reference evidence="8 9" key="1">
    <citation type="submission" date="2024-10" db="EMBL/GenBank/DDBJ databases">
        <title>Updated reference genomes for cyclostephanoid diatoms.</title>
        <authorList>
            <person name="Roberts W.R."/>
            <person name="Alverson A.J."/>
        </authorList>
    </citation>
    <scope>NUCLEOTIDE SEQUENCE [LARGE SCALE GENOMIC DNA]</scope>
    <source>
        <strain evidence="8 9">AJA232-27</strain>
    </source>
</reference>
<dbReference type="GO" id="GO:0005525">
    <property type="term" value="F:GTP binding"/>
    <property type="evidence" value="ECO:0007669"/>
    <property type="project" value="UniProtKB-KW"/>
</dbReference>
<dbReference type="AlphaFoldDB" id="A0ABD3M9J0"/>
<evidence type="ECO:0000256" key="6">
    <source>
        <dbReference type="SAM" id="MobiDB-lite"/>
    </source>
</evidence>
<dbReference type="SUPFAM" id="SSF54814">
    <property type="entry name" value="Prokaryotic type KH domain (KH-domain type II)"/>
    <property type="match status" value="1"/>
</dbReference>
<evidence type="ECO:0000256" key="5">
    <source>
        <dbReference type="PROSITE-ProRule" id="PRU00118"/>
    </source>
</evidence>
<keyword evidence="3 5" id="KW-0694">RNA-binding</keyword>
<dbReference type="InterPro" id="IPR027417">
    <property type="entry name" value="P-loop_NTPase"/>
</dbReference>
<feature type="region of interest" description="Disordered" evidence="6">
    <location>
        <begin position="313"/>
        <end position="334"/>
    </location>
</feature>
<dbReference type="InterPro" id="IPR030388">
    <property type="entry name" value="G_ERA_dom"/>
</dbReference>
<dbReference type="InterPro" id="IPR009019">
    <property type="entry name" value="KH_sf_prok-type"/>
</dbReference>
<dbReference type="EMBL" id="JALLBG020000227">
    <property type="protein sequence ID" value="KAL3758631.1"/>
    <property type="molecule type" value="Genomic_DNA"/>
</dbReference>
<evidence type="ECO:0000256" key="1">
    <source>
        <dbReference type="ARBA" id="ARBA00007921"/>
    </source>
</evidence>
<dbReference type="Proteomes" id="UP001530293">
    <property type="component" value="Unassembled WGS sequence"/>
</dbReference>
<keyword evidence="4" id="KW-0342">GTP-binding</keyword>
<feature type="compositionally biased region" description="Low complexity" evidence="6">
    <location>
        <begin position="321"/>
        <end position="332"/>
    </location>
</feature>
<evidence type="ECO:0000313" key="8">
    <source>
        <dbReference type="EMBL" id="KAL3758631.1"/>
    </source>
</evidence>
<dbReference type="InterPro" id="IPR005225">
    <property type="entry name" value="Small_GTP-bd"/>
</dbReference>
<evidence type="ECO:0000259" key="7">
    <source>
        <dbReference type="PROSITE" id="PS50823"/>
    </source>
</evidence>
<dbReference type="CDD" id="cd22534">
    <property type="entry name" value="KH-II_Era"/>
    <property type="match status" value="1"/>
</dbReference>
<dbReference type="NCBIfam" id="TIGR00231">
    <property type="entry name" value="small_GTP"/>
    <property type="match status" value="1"/>
</dbReference>
<gene>
    <name evidence="8" type="ORF">ACHAWU_005217</name>
</gene>
<evidence type="ECO:0000256" key="4">
    <source>
        <dbReference type="ARBA" id="ARBA00023134"/>
    </source>
</evidence>
<accession>A0ABD3M9J0</accession>
<name>A0ABD3M9J0_9STRA</name>
<feature type="region of interest" description="Disordered" evidence="6">
    <location>
        <begin position="251"/>
        <end position="279"/>
    </location>
</feature>
<dbReference type="Pfam" id="PF07650">
    <property type="entry name" value="KH_2"/>
    <property type="match status" value="1"/>
</dbReference>
<dbReference type="PROSITE" id="PS50823">
    <property type="entry name" value="KH_TYPE_2"/>
    <property type="match status" value="1"/>
</dbReference>
<feature type="domain" description="KH type-2" evidence="7">
    <location>
        <begin position="467"/>
        <end position="544"/>
    </location>
</feature>
<proteinExistence type="inferred from homology"/>
<evidence type="ECO:0000313" key="9">
    <source>
        <dbReference type="Proteomes" id="UP001530293"/>
    </source>
</evidence>
<keyword evidence="9" id="KW-1185">Reference proteome</keyword>
<dbReference type="SUPFAM" id="SSF52540">
    <property type="entry name" value="P-loop containing nucleoside triphosphate hydrolases"/>
    <property type="match status" value="1"/>
</dbReference>
<evidence type="ECO:0000256" key="2">
    <source>
        <dbReference type="ARBA" id="ARBA00022741"/>
    </source>
</evidence>
<dbReference type="InterPro" id="IPR005662">
    <property type="entry name" value="GTPase_Era-like"/>
</dbReference>
<dbReference type="InterPro" id="IPR004044">
    <property type="entry name" value="KH_dom_type_2"/>
</dbReference>
<sequence length="559" mass="62070">MEKNVRRQPLHQFLIALLLLGYRYRCHAFLLVAPSSSNRRLNQQHHRHRHTSHDVSNNQCRQHQRRYHRHFSNIGNLVHLNINNQSRSSLAVLLCTNIDTTNSNDDDGTKKMSQMELLLELENKFDYQGRISSKMTGANENDGNEEEEAEATMDIEHRCALITILGMPNMGKSTLLNALLSESLAIVTSRPQTTRHAILGVLTTPYTQLCVTDTPGIIGLPAYKLQQGMMDVVKGAVRDADLFLVVTDVYSGSSSSGGGSSSSSDTNTDDDDNKKMDVDDGNCLGIGEEMLSKLRTYGKPVIVCVNKVDLASEKDGDRDNNNNNTVNDDTNTPSRAIQTIQTWRSVLPNAFAILPTCAANGPSDPGVNALRSILLANDPSIDVGSAIRNLGRPVPGMFPSTSTGAMLSNEQARDIIPLGPPLYHPDFFTDRTDRFCASELIRETLFQSLGKELPYCCEVRVETFDESRRYVDEEEEGDDVKSSSKKNAMIRIGATILVERDSQKGIVVGKGGAKIKDVGVIARKKLEEFYGVKVFLDLRVKVDKNWRNDAEKLKKYGYM</sequence>
<protein>
    <recommendedName>
        <fullName evidence="7">KH type-2 domain-containing protein</fullName>
    </recommendedName>
</protein>
<dbReference type="Gene3D" id="3.30.300.20">
    <property type="match status" value="1"/>
</dbReference>
<dbReference type="CDD" id="cd04163">
    <property type="entry name" value="Era"/>
    <property type="match status" value="1"/>
</dbReference>
<dbReference type="Pfam" id="PF01926">
    <property type="entry name" value="MMR_HSR1"/>
    <property type="match status" value="1"/>
</dbReference>
<dbReference type="PANTHER" id="PTHR42698:SF2">
    <property type="entry name" value="GTPASE ERA-LIKE, CHLOROPLASTIC"/>
    <property type="match status" value="1"/>
</dbReference>
<dbReference type="InterPro" id="IPR006073">
    <property type="entry name" value="GTP-bd"/>
</dbReference>
<keyword evidence="2" id="KW-0547">Nucleotide-binding</keyword>
<dbReference type="PANTHER" id="PTHR42698">
    <property type="entry name" value="GTPASE ERA"/>
    <property type="match status" value="1"/>
</dbReference>
<dbReference type="Gene3D" id="3.40.50.300">
    <property type="entry name" value="P-loop containing nucleotide triphosphate hydrolases"/>
    <property type="match status" value="1"/>
</dbReference>
<organism evidence="8 9">
    <name type="scientific">Discostella pseudostelligera</name>
    <dbReference type="NCBI Taxonomy" id="259834"/>
    <lineage>
        <taxon>Eukaryota</taxon>
        <taxon>Sar</taxon>
        <taxon>Stramenopiles</taxon>
        <taxon>Ochrophyta</taxon>
        <taxon>Bacillariophyta</taxon>
        <taxon>Coscinodiscophyceae</taxon>
        <taxon>Thalassiosirophycidae</taxon>
        <taxon>Stephanodiscales</taxon>
        <taxon>Stephanodiscaceae</taxon>
        <taxon>Discostella</taxon>
    </lineage>
</organism>
<dbReference type="InterPro" id="IPR015946">
    <property type="entry name" value="KH_dom-like_a/b"/>
</dbReference>
<dbReference type="FunFam" id="3.30.300.20:FF:000003">
    <property type="entry name" value="GTPase Era"/>
    <property type="match status" value="1"/>
</dbReference>
<dbReference type="GO" id="GO:0003723">
    <property type="term" value="F:RNA binding"/>
    <property type="evidence" value="ECO:0007669"/>
    <property type="project" value="UniProtKB-UniRule"/>
</dbReference>
<evidence type="ECO:0000256" key="3">
    <source>
        <dbReference type="ARBA" id="ARBA00022884"/>
    </source>
</evidence>